<evidence type="ECO:0000256" key="1">
    <source>
        <dbReference type="SAM" id="Phobius"/>
    </source>
</evidence>
<keyword evidence="1" id="KW-1133">Transmembrane helix</keyword>
<feature type="transmembrane region" description="Helical" evidence="1">
    <location>
        <begin position="161"/>
        <end position="182"/>
    </location>
</feature>
<evidence type="ECO:0008006" key="4">
    <source>
        <dbReference type="Google" id="ProtNLM"/>
    </source>
</evidence>
<feature type="transmembrane region" description="Helical" evidence="1">
    <location>
        <begin position="48"/>
        <end position="70"/>
    </location>
</feature>
<gene>
    <name evidence="2" type="ORF">AP20H10_07940</name>
</gene>
<name>A0ABP9ZHZ9_9LACO</name>
<dbReference type="EMBL" id="BAABVV010000033">
    <property type="protein sequence ID" value="GAA6114431.1"/>
    <property type="molecule type" value="Genomic_DNA"/>
</dbReference>
<keyword evidence="3" id="KW-1185">Reference proteome</keyword>
<comment type="caution">
    <text evidence="2">The sequence shown here is derived from an EMBL/GenBank/DDBJ whole genome shotgun (WGS) entry which is preliminary data.</text>
</comment>
<feature type="transmembrane region" description="Helical" evidence="1">
    <location>
        <begin position="12"/>
        <end position="28"/>
    </location>
</feature>
<reference evidence="2 3" key="1">
    <citation type="submission" date="2024-03" db="EMBL/GenBank/DDBJ databases">
        <title>Inconsistent identification of Apilactobacillus kunkeei-related strains obtained by well-developed overall genome related indices.</title>
        <authorList>
            <person name="Maeno S."/>
            <person name="Endo A."/>
        </authorList>
    </citation>
    <scope>NUCLEOTIDE SEQUENCE [LARGE SCALE GENOMIC DNA]</scope>
    <source>
        <strain evidence="2 3">20H-10</strain>
    </source>
</reference>
<evidence type="ECO:0000313" key="3">
    <source>
        <dbReference type="Proteomes" id="UP001438112"/>
    </source>
</evidence>
<dbReference type="RefSeq" id="WP_353317936.1">
    <property type="nucleotide sequence ID" value="NZ_BAABVV010000033.1"/>
</dbReference>
<organism evidence="2 3">
    <name type="scientific">Apilactobacillus apinorum</name>
    <dbReference type="NCBI Taxonomy" id="1218495"/>
    <lineage>
        <taxon>Bacteria</taxon>
        <taxon>Bacillati</taxon>
        <taxon>Bacillota</taxon>
        <taxon>Bacilli</taxon>
        <taxon>Lactobacillales</taxon>
        <taxon>Lactobacillaceae</taxon>
        <taxon>Apilactobacillus</taxon>
    </lineage>
</organism>
<sequence length="183" mass="20411">MKKNFTFMTKQGWMFAVPFFLFSVYYTMSKAHFAHWKSIRVMFHLIDFTHLISAIGYAAVVFAFYLLCALIPSRRIIAVPSIITIMLAAQQLTLAYFTFPIGDVIGGLLLLIATVVIAGMALIYAKIALAVIDGIGASSKGNYLTAWLREIKLAVVANWKFLVIDVLIYVVINASIVMTLTFK</sequence>
<feature type="transmembrane region" description="Helical" evidence="1">
    <location>
        <begin position="77"/>
        <end position="99"/>
    </location>
</feature>
<proteinExistence type="predicted"/>
<dbReference type="Proteomes" id="UP001438112">
    <property type="component" value="Unassembled WGS sequence"/>
</dbReference>
<keyword evidence="1" id="KW-0812">Transmembrane</keyword>
<protein>
    <recommendedName>
        <fullName evidence="4">Integral membrane protein</fullName>
    </recommendedName>
</protein>
<evidence type="ECO:0000313" key="2">
    <source>
        <dbReference type="EMBL" id="GAA6114431.1"/>
    </source>
</evidence>
<keyword evidence="1" id="KW-0472">Membrane</keyword>
<feature type="transmembrane region" description="Helical" evidence="1">
    <location>
        <begin position="105"/>
        <end position="125"/>
    </location>
</feature>
<accession>A0ABP9ZHZ9</accession>